<feature type="compositionally biased region" description="Low complexity" evidence="2">
    <location>
        <begin position="163"/>
        <end position="181"/>
    </location>
</feature>
<accession>A0ABR3GUV8</accession>
<dbReference type="InterPro" id="IPR015943">
    <property type="entry name" value="WD40/YVTN_repeat-like_dom_sf"/>
</dbReference>
<feature type="region of interest" description="Disordered" evidence="2">
    <location>
        <begin position="163"/>
        <end position="194"/>
    </location>
</feature>
<dbReference type="PANTHER" id="PTHR12616">
    <property type="entry name" value="VACUOLAR PROTEIN SORTING VPS41"/>
    <property type="match status" value="1"/>
</dbReference>
<dbReference type="InterPro" id="IPR036322">
    <property type="entry name" value="WD40_repeat_dom_sf"/>
</dbReference>
<feature type="domain" description="VPS8-like TPR-like repeats" evidence="4">
    <location>
        <begin position="1278"/>
        <end position="1468"/>
    </location>
</feature>
<feature type="compositionally biased region" description="Low complexity" evidence="2">
    <location>
        <begin position="119"/>
        <end position="144"/>
    </location>
</feature>
<feature type="domain" description="Vacuolar protein sorting-associated protein 8 central" evidence="3">
    <location>
        <begin position="735"/>
        <end position="933"/>
    </location>
</feature>
<protein>
    <submittedName>
        <fullName evidence="5">Vacuolar protein sorting-associated protein 8</fullName>
    </submittedName>
</protein>
<evidence type="ECO:0000256" key="2">
    <source>
        <dbReference type="SAM" id="MobiDB-lite"/>
    </source>
</evidence>
<dbReference type="EMBL" id="JBBBZM010000009">
    <property type="protein sequence ID" value="KAL0639718.1"/>
    <property type="molecule type" value="Genomic_DNA"/>
</dbReference>
<dbReference type="PANTHER" id="PTHR12616:SF8">
    <property type="entry name" value="VACUOLAR PROTEIN SORTING-ASSOCIATED PROTEIN 8 HOMOLOG"/>
    <property type="match status" value="1"/>
</dbReference>
<feature type="compositionally biased region" description="Polar residues" evidence="2">
    <location>
        <begin position="98"/>
        <end position="116"/>
    </location>
</feature>
<proteinExistence type="inferred from homology"/>
<dbReference type="Pfam" id="PF23410">
    <property type="entry name" value="Beta-prop_VPS8"/>
    <property type="match status" value="1"/>
</dbReference>
<comment type="similarity">
    <text evidence="1">Belongs to the VPS8 family.</text>
</comment>
<dbReference type="Pfam" id="PF25066">
    <property type="entry name" value="TPR_VPS8_2"/>
    <property type="match status" value="1"/>
</dbReference>
<dbReference type="Pfam" id="PF23413">
    <property type="entry name" value="zf_RING_Vps8_fungal"/>
    <property type="match status" value="1"/>
</dbReference>
<feature type="region of interest" description="Disordered" evidence="2">
    <location>
        <begin position="1"/>
        <end position="147"/>
    </location>
</feature>
<dbReference type="InterPro" id="IPR025941">
    <property type="entry name" value="Vps8_central_dom"/>
</dbReference>
<reference evidence="5 6" key="1">
    <citation type="submission" date="2024-02" db="EMBL/GenBank/DDBJ databases">
        <title>Discinaceae phylogenomics.</title>
        <authorList>
            <person name="Dirks A.C."/>
            <person name="James T.Y."/>
        </authorList>
    </citation>
    <scope>NUCLEOTIDE SEQUENCE [LARGE SCALE GENOMIC DNA]</scope>
    <source>
        <strain evidence="5 6">ACD0624</strain>
    </source>
</reference>
<dbReference type="Proteomes" id="UP001447188">
    <property type="component" value="Unassembled WGS sequence"/>
</dbReference>
<evidence type="ECO:0000259" key="4">
    <source>
        <dbReference type="Pfam" id="PF25066"/>
    </source>
</evidence>
<evidence type="ECO:0000259" key="3">
    <source>
        <dbReference type="Pfam" id="PF12816"/>
    </source>
</evidence>
<dbReference type="InterPro" id="IPR059070">
    <property type="entry name" value="TPR_VPS8_2"/>
</dbReference>
<organism evidence="5 6">
    <name type="scientific">Discina gigas</name>
    <dbReference type="NCBI Taxonomy" id="1032678"/>
    <lineage>
        <taxon>Eukaryota</taxon>
        <taxon>Fungi</taxon>
        <taxon>Dikarya</taxon>
        <taxon>Ascomycota</taxon>
        <taxon>Pezizomycotina</taxon>
        <taxon>Pezizomycetes</taxon>
        <taxon>Pezizales</taxon>
        <taxon>Discinaceae</taxon>
        <taxon>Discina</taxon>
    </lineage>
</organism>
<comment type="caution">
    <text evidence="5">The sequence shown here is derived from an EMBL/GenBank/DDBJ whole genome shotgun (WGS) entry which is preliminary data.</text>
</comment>
<name>A0ABR3GUV8_9PEZI</name>
<evidence type="ECO:0000313" key="6">
    <source>
        <dbReference type="Proteomes" id="UP001447188"/>
    </source>
</evidence>
<dbReference type="Gene3D" id="2.130.10.10">
    <property type="entry name" value="YVTN repeat-like/Quinoprotein amine dehydrogenase"/>
    <property type="match status" value="1"/>
</dbReference>
<sequence>MSSMPDESSVLAKSDHEGDNQNMEVVVETSENDITMNGEAEESPVTMATSRVLEYLQEAREEGGERAANSSVFHGYRSHGREEEEEEESQEGSHGSHPPQTNGRASPAASFSTPDDTPSVHGSVASSRASSAFGSRFSPSPSLRPFDRRFQSRLQPGALVQSLSPRALSPSPLSPHSRSSSFNNKTEDGNFGTLDEGSAPWDIVRWTKLKKIKNQLFSEAGRRNFGSPTCITVSATIAVGTSKGSILIFDYNQKLQSIIGPGTKAVECGAITALAVSADHTTIAGGHAQGNIFTWELAKPAQPFLQIPPISLSELENRKADGHVEGVSVLHLGFLGTRHTALASGDDRGMGFSHLATRGLGIVRRVVKTTRILGRYPLDVAPTGRPRKPSSVLGFSALPLGNSHQKTDTMGLVALLTPYLLVIVSTTPLAQTQHKAARPKEVASDSALSGCLAWYPFMRLKQSSVSSLTPQSSNARLVYSWSNVLTLLELSIVESEEPEEPNRPPILEFRPKSRFRCDEAIVAVQWINRQIIAVLTVTQRLIVLEDTALRVTETFDLMPKQILHFDTFSAQLSPLVDRMDDEGSMHPHVADAFYNSFKTYKGRMFLLCAYDVSVGALSNWADRLLAMMEVGDFIGAIRLATTYYVGETNKLTIGLPVDPNSRHPIVRERLLEMMAASLRYAFGKNQKSSQTEVLGKEQLQDLATVCFNACLSMDTTEFLFDEVFEHFEQSSMEGIFLETLEPHILEGKVRSVPPVVVKSLIAHYTSLELDSRLEEIICHMDTRTLDIDQVTSLCKKHNLYDAMIYVWNRALGDYITPMIDLLSLLITPLGNGVHENEDSIYAVNALKIFPYLSYTLTGRVYPTGEELAEPEASNAKAAIYYFLFLGREITWPKHGGKPFLTSPDSAVEPSFPYLRLILKFDAPSFLSALNEAFEDPFLNGSAESPGNGFKQDLSDEQIFRSSVNRQYVVRILLEVMNPTNFPPQDTIYLDMFIGRNLPKYPQFILLSGSALHRVIVGLCNYPGEDIADDCQLSVEYLLTVYRPPDIDDLVEIFTNARFYRVLKSIFRSEKQYARLIKTYFEDEESQETVFDCIGDYLRPRSGVNERQTKEVRLVIEQNSRHLIDIDCVRTAQVINSYAPDLHGVLLNSVEDRPHDQFQYLRIILEPQDAKEGYDTKRPAIMQNLAFVELYIRLMCEFDPNHVSNYVGGLQSGDLRLENVLSTLESNGVMDAAILLMAREGQVQKAMSRLITHLQTLETALHGVLGANVRTDEPGSSGKAATETLQSLQKYAQVGVWLCQGQMKTGKRLLKATNPKQRSDQGPLNEEEVLWLDLVDVVVRIAKNCISALGDPPVDNRGCLDIEVNGSAGNSATVGIDTGKVIISLRLFVQDTFSALLAATSSSQTVSFLHILRAFLSRASVASPSLAELRNVLGGIFEAYFYEEQILSLANRLLEKDLFVHVDDAASLRQRGWRPVSQACEACGKRVWGHGAAGGIYSAWEKRRLGNLKMLEGLREERRLAAEGPLSAVARGKSRARVSDVGESGGGGPEDAIGERRGVEAKDEEAGELVLFNCRHIFHRKCLDNLQVEQSPDTDWAFKCIVCGHE</sequence>
<dbReference type="InterPro" id="IPR045111">
    <property type="entry name" value="Vps41/Vps8"/>
</dbReference>
<keyword evidence="6" id="KW-1185">Reference proteome</keyword>
<evidence type="ECO:0000256" key="1">
    <source>
        <dbReference type="ARBA" id="ARBA00009422"/>
    </source>
</evidence>
<dbReference type="Pfam" id="PF12816">
    <property type="entry name" value="TPR_Vps8"/>
    <property type="match status" value="1"/>
</dbReference>
<evidence type="ECO:0000313" key="5">
    <source>
        <dbReference type="EMBL" id="KAL0639718.1"/>
    </source>
</evidence>
<gene>
    <name evidence="5" type="primary">VPS8</name>
    <name evidence="5" type="ORF">Q9L58_001285</name>
</gene>
<dbReference type="SUPFAM" id="SSF50978">
    <property type="entry name" value="WD40 repeat-like"/>
    <property type="match status" value="1"/>
</dbReference>
<feature type="region of interest" description="Disordered" evidence="2">
    <location>
        <begin position="1537"/>
        <end position="1557"/>
    </location>
</feature>